<keyword evidence="2" id="KW-1185">Reference proteome</keyword>
<dbReference type="OrthoDB" id="2681472at2759"/>
<sequence>MSDESTEKQYAFTVALTVYSMLKQSSKGKSTAKKQEKSVKTKELLFPLNEDNYIEFLESILEKHGQTQFKVSKKHRFSFKFTMAKTKSQRITEAMDVNNKPDYKEMIFVDMKDVEKIPSHQVNARSGDEESSISDDNQLEHVLSNCQSPQSISNHLDDRLGRWRTMLTKKYKNEQNEGLTYVTPSGDALPLTPAMVLDWARAMEEGQATLKMPPNIPSFDLENKAPFLHPACKAQALSRSSALSQNPTMPDINSLTSVILLQTLANLSGQSSASQPKSPTRRPLKKVQVAYEKRYHGGGGSRFTGPPMVAADDDDAPKDYNLWYQSTDHDNWLPVPHGFIVCEDEEEDSLDSSFK</sequence>
<organism evidence="1 2">
    <name type="scientific">Boletus reticuloceps</name>
    <dbReference type="NCBI Taxonomy" id="495285"/>
    <lineage>
        <taxon>Eukaryota</taxon>
        <taxon>Fungi</taxon>
        <taxon>Dikarya</taxon>
        <taxon>Basidiomycota</taxon>
        <taxon>Agaricomycotina</taxon>
        <taxon>Agaricomycetes</taxon>
        <taxon>Agaricomycetidae</taxon>
        <taxon>Boletales</taxon>
        <taxon>Boletineae</taxon>
        <taxon>Boletaceae</taxon>
        <taxon>Boletoideae</taxon>
        <taxon>Boletus</taxon>
    </lineage>
</organism>
<comment type="caution">
    <text evidence="1">The sequence shown here is derived from an EMBL/GenBank/DDBJ whole genome shotgun (WGS) entry which is preliminary data.</text>
</comment>
<dbReference type="EMBL" id="JAGFBS010000053">
    <property type="protein sequence ID" value="KAG6370349.1"/>
    <property type="molecule type" value="Genomic_DNA"/>
</dbReference>
<evidence type="ECO:0000313" key="1">
    <source>
        <dbReference type="EMBL" id="KAG6370349.1"/>
    </source>
</evidence>
<reference evidence="1" key="1">
    <citation type="submission" date="2021-03" db="EMBL/GenBank/DDBJ databases">
        <title>Evolutionary innovations through gain and loss of genes in the ectomycorrhizal Boletales.</title>
        <authorList>
            <person name="Wu G."/>
            <person name="Miyauchi S."/>
            <person name="Morin E."/>
            <person name="Yang Z.-L."/>
            <person name="Xu J."/>
            <person name="Martin F.M."/>
        </authorList>
    </citation>
    <scope>NUCLEOTIDE SEQUENCE</scope>
    <source>
        <strain evidence="1">BR01</strain>
    </source>
</reference>
<dbReference type="Proteomes" id="UP000683000">
    <property type="component" value="Unassembled WGS sequence"/>
</dbReference>
<accession>A0A8I2YEF2</accession>
<dbReference type="AlphaFoldDB" id="A0A8I2YEF2"/>
<gene>
    <name evidence="1" type="ORF">JVT61DRAFT_12157</name>
</gene>
<evidence type="ECO:0000313" key="2">
    <source>
        <dbReference type="Proteomes" id="UP000683000"/>
    </source>
</evidence>
<name>A0A8I2YEF2_9AGAM</name>
<proteinExistence type="predicted"/>
<protein>
    <submittedName>
        <fullName evidence="1">Uncharacterized protein</fullName>
    </submittedName>
</protein>